<dbReference type="InterPro" id="IPR058625">
    <property type="entry name" value="MdtA-like_BSH"/>
</dbReference>
<dbReference type="Proteomes" id="UP000659698">
    <property type="component" value="Unassembled WGS sequence"/>
</dbReference>
<evidence type="ECO:0000259" key="2">
    <source>
        <dbReference type="Pfam" id="PF25917"/>
    </source>
</evidence>
<dbReference type="PANTHER" id="PTHR30469">
    <property type="entry name" value="MULTIDRUG RESISTANCE PROTEIN MDTA"/>
    <property type="match status" value="1"/>
</dbReference>
<dbReference type="NCBIfam" id="TIGR01730">
    <property type="entry name" value="RND_mfp"/>
    <property type="match status" value="1"/>
</dbReference>
<accession>A0ABR6VR47</accession>
<dbReference type="EMBL" id="JACOAF010000020">
    <property type="protein sequence ID" value="MBC3539674.1"/>
    <property type="molecule type" value="Genomic_DNA"/>
</dbReference>
<comment type="caution">
    <text evidence="3">The sequence shown here is derived from an EMBL/GenBank/DDBJ whole genome shotgun (WGS) entry which is preliminary data.</text>
</comment>
<dbReference type="Gene3D" id="2.40.30.170">
    <property type="match status" value="1"/>
</dbReference>
<name>A0ABR6VR47_9BACT</name>
<reference evidence="3 4" key="1">
    <citation type="journal article" date="2019" name="Int. J. Syst. Evol. Microbiol.">
        <title>Rufibacter sediminis sp. nov., isolated from freshwater lake sediment.</title>
        <authorList>
            <person name="Qu J.H."/>
            <person name="Zhang L.J."/>
            <person name="Fu Y.H."/>
            <person name="Li H.F."/>
        </authorList>
    </citation>
    <scope>NUCLEOTIDE SEQUENCE [LARGE SCALE GENOMIC DNA]</scope>
    <source>
        <strain evidence="3 4">H-1</strain>
    </source>
</reference>
<organism evidence="3 4">
    <name type="scientific">Rufibacter sediminis</name>
    <dbReference type="NCBI Taxonomy" id="2762756"/>
    <lineage>
        <taxon>Bacteria</taxon>
        <taxon>Pseudomonadati</taxon>
        <taxon>Bacteroidota</taxon>
        <taxon>Cytophagia</taxon>
        <taxon>Cytophagales</taxon>
        <taxon>Hymenobacteraceae</taxon>
        <taxon>Rufibacter</taxon>
    </lineage>
</organism>
<proteinExistence type="inferred from homology"/>
<dbReference type="Gene3D" id="2.40.50.100">
    <property type="match status" value="1"/>
</dbReference>
<dbReference type="InterPro" id="IPR006143">
    <property type="entry name" value="RND_pump_MFP"/>
</dbReference>
<dbReference type="RefSeq" id="WP_186635768.1">
    <property type="nucleotide sequence ID" value="NZ_JACOAF010000020.1"/>
</dbReference>
<evidence type="ECO:0000313" key="3">
    <source>
        <dbReference type="EMBL" id="MBC3539674.1"/>
    </source>
</evidence>
<dbReference type="Gene3D" id="2.40.420.20">
    <property type="match status" value="1"/>
</dbReference>
<evidence type="ECO:0000256" key="1">
    <source>
        <dbReference type="ARBA" id="ARBA00009477"/>
    </source>
</evidence>
<dbReference type="SUPFAM" id="SSF111369">
    <property type="entry name" value="HlyD-like secretion proteins"/>
    <property type="match status" value="1"/>
</dbReference>
<gene>
    <name evidence="3" type="ORF">H7U12_08265</name>
</gene>
<sequence length="372" mass="41088">MKKVILSVCILLFVAGSVWIGYYFYKKSNADPVVYKTEKPFYTSIVKKTVATGSIVPRKEIQIKPQVSGIVEQLYVEAGQTVRAGQMIARIRIVPNLVSVNNAETSVQTARIAFEQAKRELNRQKLLYEQKVIAEQEYNKFVMDYNLRKEELTSAENNRQLVKSGTSRRTGGSNVIYSTVEGMVLDVPVKVGASVIERNNFNEGTTIAAVADMKSLIFEGKIDESEVGKLREGMDLNLTIGAIEDKVFKAKLEYIAPKGVLEEGAVKFQVKAQVLLQPGDFLRAGYSANADIVLDQKENVLAIKEGLLQFGKKGKDSVFVEVETGPQQFRKKLVKTGLSDGINIQVVDGLKAEDKVKVVEAASPADEEKKAS</sequence>
<feature type="domain" description="Multidrug resistance protein MdtA-like barrel-sandwich hybrid" evidence="2">
    <location>
        <begin position="61"/>
        <end position="197"/>
    </location>
</feature>
<protein>
    <submittedName>
        <fullName evidence="3">Efflux RND transporter periplasmic adaptor subunit</fullName>
    </submittedName>
</protein>
<keyword evidence="4" id="KW-1185">Reference proteome</keyword>
<dbReference type="Pfam" id="PF25917">
    <property type="entry name" value="BSH_RND"/>
    <property type="match status" value="1"/>
</dbReference>
<dbReference type="PANTHER" id="PTHR30469:SF33">
    <property type="entry name" value="SLR1207 PROTEIN"/>
    <property type="match status" value="1"/>
</dbReference>
<comment type="similarity">
    <text evidence="1">Belongs to the membrane fusion protein (MFP) (TC 8.A.1) family.</text>
</comment>
<evidence type="ECO:0000313" key="4">
    <source>
        <dbReference type="Proteomes" id="UP000659698"/>
    </source>
</evidence>